<accession>A0A7W3LPD9</accession>
<dbReference type="RefSeq" id="WP_246442971.1">
    <property type="nucleotide sequence ID" value="NZ_BAAALP010000049.1"/>
</dbReference>
<dbReference type="GO" id="GO:0004177">
    <property type="term" value="F:aminopeptidase activity"/>
    <property type="evidence" value="ECO:0007669"/>
    <property type="project" value="UniProtKB-KW"/>
</dbReference>
<dbReference type="EMBL" id="JACJIA010000004">
    <property type="protein sequence ID" value="MBA8951856.1"/>
    <property type="molecule type" value="Genomic_DNA"/>
</dbReference>
<feature type="compositionally biased region" description="Basic residues" evidence="1">
    <location>
        <begin position="91"/>
        <end position="100"/>
    </location>
</feature>
<evidence type="ECO:0000313" key="2">
    <source>
        <dbReference type="EMBL" id="MBA8951856.1"/>
    </source>
</evidence>
<feature type="compositionally biased region" description="Low complexity" evidence="1">
    <location>
        <begin position="101"/>
        <end position="110"/>
    </location>
</feature>
<proteinExistence type="predicted"/>
<sequence>MLPGSTAGAAAVLCAVMVGPVLTTGNAAAHTRQAARTVQTAQAVRAPYDRVLSNPSLARATRAFVRAAARRRQRVTRVVTERSGTIRLVVRTRQRGRRPTSRPSARPTPP</sequence>
<keyword evidence="3" id="KW-1185">Reference proteome</keyword>
<evidence type="ECO:0000313" key="3">
    <source>
        <dbReference type="Proteomes" id="UP000572680"/>
    </source>
</evidence>
<dbReference type="Proteomes" id="UP000572680">
    <property type="component" value="Unassembled WGS sequence"/>
</dbReference>
<keyword evidence="2" id="KW-0378">Hydrolase</keyword>
<comment type="caution">
    <text evidence="2">The sequence shown here is derived from an EMBL/GenBank/DDBJ whole genome shotgun (WGS) entry which is preliminary data.</text>
</comment>
<protein>
    <submittedName>
        <fullName evidence="2">D-aminopeptidase</fullName>
    </submittedName>
</protein>
<reference evidence="2 3" key="1">
    <citation type="submission" date="2020-08" db="EMBL/GenBank/DDBJ databases">
        <title>Genomic Encyclopedia of Type Strains, Phase IV (KMG-IV): sequencing the most valuable type-strain genomes for metagenomic binning, comparative biology and taxonomic classification.</title>
        <authorList>
            <person name="Goeker M."/>
        </authorList>
    </citation>
    <scope>NUCLEOTIDE SEQUENCE [LARGE SCALE GENOMIC DNA]</scope>
    <source>
        <strain evidence="2 3">DSM 44197</strain>
    </source>
</reference>
<keyword evidence="2" id="KW-0645">Protease</keyword>
<feature type="region of interest" description="Disordered" evidence="1">
    <location>
        <begin position="91"/>
        <end position="110"/>
    </location>
</feature>
<keyword evidence="2" id="KW-0031">Aminopeptidase</keyword>
<dbReference type="AlphaFoldDB" id="A0A7W3LPD9"/>
<organism evidence="2 3">
    <name type="scientific">Actinomadura namibiensis</name>
    <dbReference type="NCBI Taxonomy" id="182080"/>
    <lineage>
        <taxon>Bacteria</taxon>
        <taxon>Bacillati</taxon>
        <taxon>Actinomycetota</taxon>
        <taxon>Actinomycetes</taxon>
        <taxon>Streptosporangiales</taxon>
        <taxon>Thermomonosporaceae</taxon>
        <taxon>Actinomadura</taxon>
    </lineage>
</organism>
<name>A0A7W3LPD9_ACTNM</name>
<evidence type="ECO:0000256" key="1">
    <source>
        <dbReference type="SAM" id="MobiDB-lite"/>
    </source>
</evidence>
<gene>
    <name evidence="2" type="ORF">HNR61_003496</name>
</gene>